<keyword evidence="4" id="KW-0963">Cytoplasm</keyword>
<evidence type="ECO:0000256" key="5">
    <source>
        <dbReference type="ARBA" id="ARBA00022679"/>
    </source>
</evidence>
<dbReference type="InterPro" id="IPR016181">
    <property type="entry name" value="Acyl_CoA_acyltransferase"/>
</dbReference>
<keyword evidence="7" id="KW-0573">Peptidoglycan synthesis</keyword>
<evidence type="ECO:0000256" key="3">
    <source>
        <dbReference type="ARBA" id="ARBA00016236"/>
    </source>
</evidence>
<comment type="catalytic activity">
    <reaction evidence="12">
        <text>beta-D-GlcNAc-(1-&gt;4)-Mur2Ac(oyl-L-Ala-D-isoglutaminyl-L-Lys-(N(6)-Gly)-D-Ala-D-Ala)-di-trans,octa-cis-undecaprenyl diphosphate + 2 glycyl-tRNA(Gly) = MurNAc-L-Ala-D-isoglutaminyl-L-Lys-(N(6)-tri-Gly)-D-Ala-D-Ala-diphospho-di-trans,octa-cis-undecaprenyl-GlcNAc + 2 tRNA(Gly) + 2 H(+)</text>
        <dbReference type="Rhea" id="RHEA:30439"/>
        <dbReference type="Rhea" id="RHEA-COMP:9664"/>
        <dbReference type="Rhea" id="RHEA-COMP:9683"/>
        <dbReference type="ChEBI" id="CHEBI:15378"/>
        <dbReference type="ChEBI" id="CHEBI:62234"/>
        <dbReference type="ChEBI" id="CHEBI:62235"/>
        <dbReference type="ChEBI" id="CHEBI:78442"/>
        <dbReference type="ChEBI" id="CHEBI:78522"/>
        <dbReference type="EC" id="2.3.2.17"/>
    </reaction>
</comment>
<dbReference type="InterPro" id="IPR003447">
    <property type="entry name" value="FEMABX"/>
</dbReference>
<evidence type="ECO:0000256" key="9">
    <source>
        <dbReference type="ARBA" id="ARBA00023316"/>
    </source>
</evidence>
<keyword evidence="14" id="KW-1185">Reference proteome</keyword>
<dbReference type="Gene3D" id="3.40.630.30">
    <property type="match status" value="2"/>
</dbReference>
<comment type="caution">
    <text evidence="13">The sequence shown here is derived from an EMBL/GenBank/DDBJ whole genome shotgun (WGS) entry which is preliminary data.</text>
</comment>
<dbReference type="SUPFAM" id="SSF46589">
    <property type="entry name" value="tRNA-binding arm"/>
    <property type="match status" value="1"/>
</dbReference>
<organism evidence="13 14">
    <name type="scientific">Floricoccus tropicus</name>
    <dbReference type="NCBI Taxonomy" id="1859473"/>
    <lineage>
        <taxon>Bacteria</taxon>
        <taxon>Bacillati</taxon>
        <taxon>Bacillota</taxon>
        <taxon>Bacilli</taxon>
        <taxon>Lactobacillales</taxon>
        <taxon>Streptococcaceae</taxon>
        <taxon>Floricoccus</taxon>
    </lineage>
</organism>
<dbReference type="GO" id="GO:0000166">
    <property type="term" value="F:nucleotide binding"/>
    <property type="evidence" value="ECO:0007669"/>
    <property type="project" value="InterPro"/>
</dbReference>
<dbReference type="Pfam" id="PF02388">
    <property type="entry name" value="FemAB"/>
    <property type="match status" value="1"/>
</dbReference>
<evidence type="ECO:0000256" key="11">
    <source>
        <dbReference type="ARBA" id="ARBA00032233"/>
    </source>
</evidence>
<evidence type="ECO:0000256" key="6">
    <source>
        <dbReference type="ARBA" id="ARBA00022960"/>
    </source>
</evidence>
<sequence>MNKYKFRAIDEGEFLEVANNSEIHDFQQTLEMKDFFEKSGRDIFLLGLVNEDDEPVMAALLYGSKIFAGYHLELTHGPLFKKYDDEQYKEFLEGLKDFSKKHGVLELILRPNVIYQKVDDNGNPITDENINFINLLKSEGFEKTENNYMGYDWVYVKDLQNLDEKSIFKSFTKDGQYSIKKTRQFGIKIRPLKYDELSKFKEVTKHTAERREYDDKTLEYYQEIFNSFGDKAEFLAAEINLQEYKENLILNQNSLKNKLADIEEFLVKTPNSRKKNNQKKEVESEISTYDKRISEADELINEHGKKDILLSVALFIYSQHETVYLFSGTYDKYKRFYAPFAMQDYVLNKTLKNGVPSYNFYGISGNFDGSDGVLGFKTNFSGYAVHKVGEFLYLPKPVKYKVISKIKKILGRN</sequence>
<dbReference type="AlphaFoldDB" id="A0A1E8GMB0"/>
<reference evidence="14" key="1">
    <citation type="submission" date="2016-09" db="EMBL/GenBank/DDBJ databases">
        <title>Draft genome sequence of a novel species of the family Streptococcaceae isolated from flowers.</title>
        <authorList>
            <person name="Chuah L.-O."/>
            <person name="Yap K.-P."/>
            <person name="Thong K.L."/>
            <person name="Liong M.T."/>
            <person name="Ahmad R."/>
            <person name="Rusul G."/>
        </authorList>
    </citation>
    <scope>NUCLEOTIDE SEQUENCE [LARGE SCALE GENOMIC DNA]</scope>
    <source>
        <strain evidence="14">DF1</strain>
    </source>
</reference>
<dbReference type="SUPFAM" id="SSF55729">
    <property type="entry name" value="Acyl-CoA N-acyltransferases (Nat)"/>
    <property type="match status" value="2"/>
</dbReference>
<dbReference type="GO" id="GO:0016755">
    <property type="term" value="F:aminoacyltransferase activity"/>
    <property type="evidence" value="ECO:0007669"/>
    <property type="project" value="InterPro"/>
</dbReference>
<keyword evidence="8" id="KW-0012">Acyltransferase</keyword>
<evidence type="ECO:0000256" key="4">
    <source>
        <dbReference type="ARBA" id="ARBA00022490"/>
    </source>
</evidence>
<dbReference type="Gene3D" id="1.20.58.90">
    <property type="match status" value="1"/>
</dbReference>
<evidence type="ECO:0000256" key="12">
    <source>
        <dbReference type="ARBA" id="ARBA00047483"/>
    </source>
</evidence>
<dbReference type="Proteomes" id="UP000178622">
    <property type="component" value="Unassembled WGS sequence"/>
</dbReference>
<keyword evidence="9" id="KW-0961">Cell wall biogenesis/degradation</keyword>
<dbReference type="InterPro" id="IPR010978">
    <property type="entry name" value="tRNA-bd_arm"/>
</dbReference>
<dbReference type="OrthoDB" id="2303924at2"/>
<evidence type="ECO:0000256" key="2">
    <source>
        <dbReference type="ARBA" id="ARBA00012466"/>
    </source>
</evidence>
<gene>
    <name evidence="13" type="ORF">BG261_02085</name>
</gene>
<dbReference type="GO" id="GO:0009252">
    <property type="term" value="P:peptidoglycan biosynthetic process"/>
    <property type="evidence" value="ECO:0007669"/>
    <property type="project" value="UniProtKB-KW"/>
</dbReference>
<keyword evidence="5" id="KW-0808">Transferase</keyword>
<dbReference type="PROSITE" id="PS51191">
    <property type="entry name" value="FEMABX"/>
    <property type="match status" value="1"/>
</dbReference>
<evidence type="ECO:0000313" key="14">
    <source>
        <dbReference type="Proteomes" id="UP000178622"/>
    </source>
</evidence>
<evidence type="ECO:0000313" key="13">
    <source>
        <dbReference type="EMBL" id="OFI49394.1"/>
    </source>
</evidence>
<comment type="similarity">
    <text evidence="1">Belongs to the FemABX family.</text>
</comment>
<keyword evidence="6" id="KW-0133">Cell shape</keyword>
<name>A0A1E8GMB0_9LACT</name>
<dbReference type="RefSeq" id="WP_070791915.1">
    <property type="nucleotide sequence ID" value="NZ_MKIR01000012.1"/>
</dbReference>
<dbReference type="PANTHER" id="PTHR36174:SF2">
    <property type="entry name" value="AMINOACYLTRANSFERASE FEMA"/>
    <property type="match status" value="1"/>
</dbReference>
<evidence type="ECO:0000256" key="8">
    <source>
        <dbReference type="ARBA" id="ARBA00023315"/>
    </source>
</evidence>
<dbReference type="EMBL" id="MKIR01000012">
    <property type="protein sequence ID" value="OFI49394.1"/>
    <property type="molecule type" value="Genomic_DNA"/>
</dbReference>
<protein>
    <recommendedName>
        <fullName evidence="3">Aminoacyltransferase FemA</fullName>
        <ecNumber evidence="2">2.3.2.17</ecNumber>
    </recommendedName>
    <alternativeName>
        <fullName evidence="11">Factor essential for expression of methicillin resistance A</fullName>
    </alternativeName>
    <alternativeName>
        <fullName evidence="10">N-acetylmuramoyl-L-alanyl-D-glutamyl-L-lysyl-(N6-glycyl)-D-alanyl-D-alanine-diphosphoundecaprenyl-N-acetylglucosamine:glycine glycyltransferase</fullName>
    </alternativeName>
</protein>
<dbReference type="GO" id="GO:0008360">
    <property type="term" value="P:regulation of cell shape"/>
    <property type="evidence" value="ECO:0007669"/>
    <property type="project" value="UniProtKB-KW"/>
</dbReference>
<evidence type="ECO:0000256" key="7">
    <source>
        <dbReference type="ARBA" id="ARBA00022984"/>
    </source>
</evidence>
<dbReference type="InterPro" id="IPR050644">
    <property type="entry name" value="PG_Glycine_Bridge_Synth"/>
</dbReference>
<proteinExistence type="inferred from homology"/>
<dbReference type="STRING" id="1859473.BG261_02085"/>
<evidence type="ECO:0000256" key="1">
    <source>
        <dbReference type="ARBA" id="ARBA00009943"/>
    </source>
</evidence>
<evidence type="ECO:0000256" key="10">
    <source>
        <dbReference type="ARBA" id="ARBA00030706"/>
    </source>
</evidence>
<dbReference type="PANTHER" id="PTHR36174">
    <property type="entry name" value="LIPID II:GLYCINE GLYCYLTRANSFERASE"/>
    <property type="match status" value="1"/>
</dbReference>
<accession>A0A1E8GMB0</accession>
<dbReference type="EC" id="2.3.2.17" evidence="2"/>
<dbReference type="GO" id="GO:0071555">
    <property type="term" value="P:cell wall organization"/>
    <property type="evidence" value="ECO:0007669"/>
    <property type="project" value="UniProtKB-KW"/>
</dbReference>